<name>A0ABM7TLU9_9CLOT</name>
<feature type="transmembrane region" description="Helical" evidence="5">
    <location>
        <begin position="123"/>
        <end position="141"/>
    </location>
</feature>
<evidence type="ECO:0000259" key="6">
    <source>
        <dbReference type="Pfam" id="PF04932"/>
    </source>
</evidence>
<evidence type="ECO:0000256" key="1">
    <source>
        <dbReference type="ARBA" id="ARBA00004141"/>
    </source>
</evidence>
<feature type="transmembrane region" description="Helical" evidence="5">
    <location>
        <begin position="516"/>
        <end position="538"/>
    </location>
</feature>
<keyword evidence="3 5" id="KW-1133">Transmembrane helix</keyword>
<dbReference type="EMBL" id="AP024849">
    <property type="protein sequence ID" value="BCZ49034.1"/>
    <property type="molecule type" value="Genomic_DNA"/>
</dbReference>
<feature type="transmembrane region" description="Helical" evidence="5">
    <location>
        <begin position="153"/>
        <end position="172"/>
    </location>
</feature>
<dbReference type="RefSeq" id="WP_224035247.1">
    <property type="nucleotide sequence ID" value="NZ_AP024849.1"/>
</dbReference>
<dbReference type="InterPro" id="IPR007016">
    <property type="entry name" value="O-antigen_ligase-rel_domated"/>
</dbReference>
<evidence type="ECO:0000313" key="8">
    <source>
        <dbReference type="Proteomes" id="UP000824633"/>
    </source>
</evidence>
<gene>
    <name evidence="7" type="ORF">psyc5s11_51010</name>
</gene>
<dbReference type="PANTHER" id="PTHR37422:SF13">
    <property type="entry name" value="LIPOPOLYSACCHARIDE BIOSYNTHESIS PROTEIN PA4999-RELATED"/>
    <property type="match status" value="1"/>
</dbReference>
<feature type="transmembrane region" description="Helical" evidence="5">
    <location>
        <begin position="12"/>
        <end position="34"/>
    </location>
</feature>
<organism evidence="7 8">
    <name type="scientific">Clostridium gelidum</name>
    <dbReference type="NCBI Taxonomy" id="704125"/>
    <lineage>
        <taxon>Bacteria</taxon>
        <taxon>Bacillati</taxon>
        <taxon>Bacillota</taxon>
        <taxon>Clostridia</taxon>
        <taxon>Eubacteriales</taxon>
        <taxon>Clostridiaceae</taxon>
        <taxon>Clostridium</taxon>
    </lineage>
</organism>
<comment type="subcellular location">
    <subcellularLocation>
        <location evidence="1">Membrane</location>
        <topology evidence="1">Multi-pass membrane protein</topology>
    </subcellularLocation>
</comment>
<reference evidence="8" key="1">
    <citation type="submission" date="2021-07" db="EMBL/GenBank/DDBJ databases">
        <title>Complete genome sequencing of a Clostridium isolate.</title>
        <authorList>
            <person name="Ueki A."/>
            <person name="Tonouchi A."/>
        </authorList>
    </citation>
    <scope>NUCLEOTIDE SEQUENCE [LARGE SCALE GENOMIC DNA]</scope>
    <source>
        <strain evidence="8">C5S11</strain>
    </source>
</reference>
<keyword evidence="4 5" id="KW-0472">Membrane</keyword>
<proteinExistence type="predicted"/>
<evidence type="ECO:0000256" key="3">
    <source>
        <dbReference type="ARBA" id="ARBA00022989"/>
    </source>
</evidence>
<feature type="transmembrane region" description="Helical" evidence="5">
    <location>
        <begin position="59"/>
        <end position="77"/>
    </location>
</feature>
<evidence type="ECO:0000256" key="2">
    <source>
        <dbReference type="ARBA" id="ARBA00022692"/>
    </source>
</evidence>
<feature type="transmembrane region" description="Helical" evidence="5">
    <location>
        <begin position="288"/>
        <end position="306"/>
    </location>
</feature>
<dbReference type="InterPro" id="IPR051533">
    <property type="entry name" value="WaaL-like"/>
</dbReference>
<accession>A0ABM7TLU9</accession>
<keyword evidence="8" id="KW-1185">Reference proteome</keyword>
<dbReference type="Proteomes" id="UP000824633">
    <property type="component" value="Chromosome"/>
</dbReference>
<feature type="transmembrane region" description="Helical" evidence="5">
    <location>
        <begin position="215"/>
        <end position="233"/>
    </location>
</feature>
<feature type="transmembrane region" description="Helical" evidence="5">
    <location>
        <begin position="263"/>
        <end position="281"/>
    </location>
</feature>
<feature type="domain" description="O-antigen ligase-related" evidence="6">
    <location>
        <begin position="440"/>
        <end position="533"/>
    </location>
</feature>
<evidence type="ECO:0000256" key="5">
    <source>
        <dbReference type="SAM" id="Phobius"/>
    </source>
</evidence>
<evidence type="ECO:0000313" key="7">
    <source>
        <dbReference type="EMBL" id="BCZ49034.1"/>
    </source>
</evidence>
<feature type="transmembrane region" description="Helical" evidence="5">
    <location>
        <begin position="89"/>
        <end position="111"/>
    </location>
</feature>
<sequence>MDNYRNSSKEKSFNFFLPIALILSMIPLIVRMAIVKIDVSTANIWESSTQTDLFSQKKAFYLMIFSIFLIIISVIFFKKIFSKKDKIVNYILISCGVFFLFTLLSAIFSKYKEVSFYGIFDRAEGLITIACYMVLFVYSIYTFKNTKDYKYIITPLLILVAINAFLGLFQFIGQDLIKTSLGTSIVFPSEYKIDGSKINLSNGNSIYGTLFNSNYVGSFASIVLPILFCLTIFEDEVMKKIMLFIGTLLSVWLLIGSDARSGVIGVFCATIFGVVVFWRLLIKKWKSFLIAFISILVLLLGASFASKGVLNRFTALTQDVSSLFTSTSDFDYKEHTPVKDIKHVDKGVQVILPNETLNITYGNDGFVFKNSKDEVIPFLKGDKIYSPTVQAFSNISFLFGKVDNKSVTSDILLLQVDGHPTFTFKLKTDNSIHLINANSKQFADIEFPKTFGFNGKEKLGSARGYIWSRSLPLLKDNFILGGGPDTFAFRFPQNDLIGKYYALGTPNQIVDKAHNLYLQIALNYGVVALIGFMAIMLIYLVDSFKLYAFKEKYEKSQILGAVNSFGVIGYLFAGMFNDSVVSVSPVFWIILGVGVSLNYMNRKACN</sequence>
<evidence type="ECO:0000256" key="4">
    <source>
        <dbReference type="ARBA" id="ARBA00023136"/>
    </source>
</evidence>
<dbReference type="Pfam" id="PF04932">
    <property type="entry name" value="Wzy_C"/>
    <property type="match status" value="1"/>
</dbReference>
<feature type="transmembrane region" description="Helical" evidence="5">
    <location>
        <begin position="582"/>
        <end position="600"/>
    </location>
</feature>
<protein>
    <submittedName>
        <fullName evidence="7">Polymerase</fullName>
    </submittedName>
</protein>
<feature type="transmembrane region" description="Helical" evidence="5">
    <location>
        <begin position="558"/>
        <end position="576"/>
    </location>
</feature>
<dbReference type="PANTHER" id="PTHR37422">
    <property type="entry name" value="TEICHURONIC ACID BIOSYNTHESIS PROTEIN TUAE"/>
    <property type="match status" value="1"/>
</dbReference>
<feature type="transmembrane region" description="Helical" evidence="5">
    <location>
        <begin position="240"/>
        <end position="257"/>
    </location>
</feature>
<keyword evidence="2 5" id="KW-0812">Transmembrane</keyword>